<dbReference type="PROSITE" id="PS52016">
    <property type="entry name" value="TONB_DEPENDENT_REC_3"/>
    <property type="match status" value="1"/>
</dbReference>
<dbReference type="Gene3D" id="2.170.130.10">
    <property type="entry name" value="TonB-dependent receptor, plug domain"/>
    <property type="match status" value="1"/>
</dbReference>
<dbReference type="PANTHER" id="PTHR30069">
    <property type="entry name" value="TONB-DEPENDENT OUTER MEMBRANE RECEPTOR"/>
    <property type="match status" value="1"/>
</dbReference>
<comment type="caution">
    <text evidence="15">The sequence shown here is derived from an EMBL/GenBank/DDBJ whole genome shotgun (WGS) entry which is preliminary data.</text>
</comment>
<keyword evidence="3 10" id="KW-1134">Transmembrane beta strand</keyword>
<proteinExistence type="inferred from homology"/>
<feature type="domain" description="TonB-dependent receptor-like beta-barrel" evidence="13">
    <location>
        <begin position="250"/>
        <end position="709"/>
    </location>
</feature>
<evidence type="ECO:0000256" key="8">
    <source>
        <dbReference type="ARBA" id="ARBA00023170"/>
    </source>
</evidence>
<dbReference type="Pfam" id="PF00593">
    <property type="entry name" value="TonB_dep_Rec_b-barrel"/>
    <property type="match status" value="1"/>
</dbReference>
<dbReference type="Pfam" id="PF07715">
    <property type="entry name" value="Plug"/>
    <property type="match status" value="1"/>
</dbReference>
<evidence type="ECO:0000256" key="2">
    <source>
        <dbReference type="ARBA" id="ARBA00022448"/>
    </source>
</evidence>
<evidence type="ECO:0000259" key="13">
    <source>
        <dbReference type="Pfam" id="PF00593"/>
    </source>
</evidence>
<organism evidence="15 16">
    <name type="scientific">Hyalangium rubrum</name>
    <dbReference type="NCBI Taxonomy" id="3103134"/>
    <lineage>
        <taxon>Bacteria</taxon>
        <taxon>Pseudomonadati</taxon>
        <taxon>Myxococcota</taxon>
        <taxon>Myxococcia</taxon>
        <taxon>Myxococcales</taxon>
        <taxon>Cystobacterineae</taxon>
        <taxon>Archangiaceae</taxon>
        <taxon>Hyalangium</taxon>
    </lineage>
</organism>
<dbReference type="InterPro" id="IPR012910">
    <property type="entry name" value="Plug_dom"/>
</dbReference>
<dbReference type="InterPro" id="IPR039426">
    <property type="entry name" value="TonB-dep_rcpt-like"/>
</dbReference>
<name>A0ABU5GXV4_9BACT</name>
<protein>
    <submittedName>
        <fullName evidence="15">TonB-dependent receptor</fullName>
    </submittedName>
</protein>
<evidence type="ECO:0000256" key="6">
    <source>
        <dbReference type="ARBA" id="ARBA00023077"/>
    </source>
</evidence>
<evidence type="ECO:0000259" key="14">
    <source>
        <dbReference type="Pfam" id="PF07715"/>
    </source>
</evidence>
<evidence type="ECO:0000313" key="16">
    <source>
        <dbReference type="Proteomes" id="UP001291309"/>
    </source>
</evidence>
<gene>
    <name evidence="15" type="ORF">SYV04_03225</name>
</gene>
<feature type="region of interest" description="Disordered" evidence="12">
    <location>
        <begin position="35"/>
        <end position="68"/>
    </location>
</feature>
<feature type="domain" description="TonB-dependent receptor plug" evidence="14">
    <location>
        <begin position="62"/>
        <end position="163"/>
    </location>
</feature>
<keyword evidence="16" id="KW-1185">Reference proteome</keyword>
<dbReference type="Gene3D" id="2.40.170.20">
    <property type="entry name" value="TonB-dependent receptor, beta-barrel domain"/>
    <property type="match status" value="1"/>
</dbReference>
<evidence type="ECO:0000256" key="11">
    <source>
        <dbReference type="RuleBase" id="RU003357"/>
    </source>
</evidence>
<keyword evidence="6 11" id="KW-0798">TonB box</keyword>
<comment type="similarity">
    <text evidence="10 11">Belongs to the TonB-dependent receptor family.</text>
</comment>
<evidence type="ECO:0000313" key="15">
    <source>
        <dbReference type="EMBL" id="MDY7225372.1"/>
    </source>
</evidence>
<evidence type="ECO:0000256" key="5">
    <source>
        <dbReference type="ARBA" id="ARBA00022729"/>
    </source>
</evidence>
<accession>A0ABU5GXV4</accession>
<comment type="subcellular location">
    <subcellularLocation>
        <location evidence="1 10">Cell outer membrane</location>
        <topology evidence="1 10">Multi-pass membrane protein</topology>
    </subcellularLocation>
</comment>
<evidence type="ECO:0000256" key="10">
    <source>
        <dbReference type="PROSITE-ProRule" id="PRU01360"/>
    </source>
</evidence>
<keyword evidence="4 10" id="KW-0812">Transmembrane</keyword>
<dbReference type="SUPFAM" id="SSF56935">
    <property type="entry name" value="Porins"/>
    <property type="match status" value="1"/>
</dbReference>
<keyword evidence="9 10" id="KW-0998">Cell outer membrane</keyword>
<evidence type="ECO:0000256" key="1">
    <source>
        <dbReference type="ARBA" id="ARBA00004571"/>
    </source>
</evidence>
<keyword evidence="8 15" id="KW-0675">Receptor</keyword>
<evidence type="ECO:0000256" key="12">
    <source>
        <dbReference type="SAM" id="MobiDB-lite"/>
    </source>
</evidence>
<dbReference type="RefSeq" id="WP_321544082.1">
    <property type="nucleotide sequence ID" value="NZ_JAXIVS010000001.1"/>
</dbReference>
<sequence>MVRSPPSITRLPLLALIRVWLGAWLGATAAWGQEPAAEAPPPARETLVTDTTQPAEAPEGRATSTVHRSDFERRLPRSAPDALRWEPGVFVQQTAHAQGSAYVRGLTGQQTLALFDGVRLNTSTWRQGPNQYFFTLDSSTLDSVEVLRSGASTPYGSDALGGVLLAHPLEPPTKPTPLRPTLRLRGATADQERGGRFQLQGATETLGFLAGFGGRRVGLLESGGTVLNPSDGKLPEVPRFAPDERTQLGTGFDELTGDARLVWRPTAEDTLTAATYLYRQYDAPRTDQCAPPFSRYDECLRYEEQFRTLAYVAWERAQPEGPSSRVTLSWQRQHEQRTFNRPAFFVVDRGTDDVDTLGTTVRLSPRALTLAGRALHLTFGGDGAVDFLRSSALTRFTALDVELQRSRGQYLQGSRYFTGGLFADGAWQLQPRLTLRAGTRLGLALAHAPADPESGTQRVESAWVPWVGHTGLEWRTTEALSLLAHVDHSFRAPNLDDLTSRQQTGPGFQFENAALGPERATTLELGARLRTSHLSLEGWGFATRLHGAIIRRPRNVTDCPPSTPQCGASWSRFQLVNAASDSSLYGLEGSARLRLPWTLTLQTGVAWAWGESPNPAEPPSNPAVPYAPRLPLSRVPPLNGTAELSWSHPWGFSASTGVRWALPQTRLALADRSDARIPLGGTPGYAVLDVRASWRLGTRLILAAVLENVTDTAYRSHGSSVNGPGRGVLLSLETTPL</sequence>
<keyword evidence="5" id="KW-0732">Signal</keyword>
<evidence type="ECO:0000256" key="4">
    <source>
        <dbReference type="ARBA" id="ARBA00022692"/>
    </source>
</evidence>
<dbReference type="EMBL" id="JAXIVS010000001">
    <property type="protein sequence ID" value="MDY7225372.1"/>
    <property type="molecule type" value="Genomic_DNA"/>
</dbReference>
<dbReference type="InterPro" id="IPR036942">
    <property type="entry name" value="Beta-barrel_TonB_sf"/>
</dbReference>
<dbReference type="InterPro" id="IPR000531">
    <property type="entry name" value="Beta-barrel_TonB"/>
</dbReference>
<keyword evidence="7 10" id="KW-0472">Membrane</keyword>
<reference evidence="15 16" key="1">
    <citation type="submission" date="2023-12" db="EMBL/GenBank/DDBJ databases">
        <title>the genome sequence of Hyalangium sp. s54d21.</title>
        <authorList>
            <person name="Zhang X."/>
        </authorList>
    </citation>
    <scope>NUCLEOTIDE SEQUENCE [LARGE SCALE GENOMIC DNA]</scope>
    <source>
        <strain evidence="16">s54d21</strain>
    </source>
</reference>
<dbReference type="InterPro" id="IPR037066">
    <property type="entry name" value="Plug_dom_sf"/>
</dbReference>
<keyword evidence="2 10" id="KW-0813">Transport</keyword>
<evidence type="ECO:0000256" key="7">
    <source>
        <dbReference type="ARBA" id="ARBA00023136"/>
    </source>
</evidence>
<evidence type="ECO:0000256" key="9">
    <source>
        <dbReference type="ARBA" id="ARBA00023237"/>
    </source>
</evidence>
<dbReference type="Proteomes" id="UP001291309">
    <property type="component" value="Unassembled WGS sequence"/>
</dbReference>
<dbReference type="PANTHER" id="PTHR30069:SF29">
    <property type="entry name" value="HEMOGLOBIN AND HEMOGLOBIN-HAPTOGLOBIN-BINDING PROTEIN 1-RELATED"/>
    <property type="match status" value="1"/>
</dbReference>
<evidence type="ECO:0000256" key="3">
    <source>
        <dbReference type="ARBA" id="ARBA00022452"/>
    </source>
</evidence>